<sequence>MPTKNPTKVTAEPGTQQVVITREFEAPREKVFRAFITPELLLQWLGPRGMKMTIDHFEPKAGGSYRYVHTDGKGNSFGFYGVIHEVTAPERLIQTFEFEGLPEKGHVSLDTALFESLPNGRTRVTMKSIFQSVADRDGMVSSGMEKGVSEGHDRLDELLEKGIV</sequence>
<dbReference type="AlphaFoldDB" id="A0A3B7MHK3"/>
<dbReference type="InterPro" id="IPR013538">
    <property type="entry name" value="ASHA1/2-like_C"/>
</dbReference>
<dbReference type="EMBL" id="CP032157">
    <property type="protein sequence ID" value="AXY72680.1"/>
    <property type="molecule type" value="Genomic_DNA"/>
</dbReference>
<feature type="domain" description="Activator of Hsp90 ATPase homologue 1/2-like C-terminal" evidence="2">
    <location>
        <begin position="26"/>
        <end position="160"/>
    </location>
</feature>
<dbReference type="CDD" id="cd07826">
    <property type="entry name" value="SRPBCC_CalC_Aha1-like_9"/>
    <property type="match status" value="1"/>
</dbReference>
<dbReference type="Proteomes" id="UP000263900">
    <property type="component" value="Chromosome"/>
</dbReference>
<name>A0A3B7MHK3_9BACT</name>
<dbReference type="InterPro" id="IPR023393">
    <property type="entry name" value="START-like_dom_sf"/>
</dbReference>
<comment type="similarity">
    <text evidence="1">Belongs to the AHA1 family.</text>
</comment>
<dbReference type="SUPFAM" id="SSF55961">
    <property type="entry name" value="Bet v1-like"/>
    <property type="match status" value="1"/>
</dbReference>
<dbReference type="Pfam" id="PF08327">
    <property type="entry name" value="AHSA1"/>
    <property type="match status" value="1"/>
</dbReference>
<dbReference type="Gene3D" id="3.30.530.20">
    <property type="match status" value="1"/>
</dbReference>
<evidence type="ECO:0000313" key="3">
    <source>
        <dbReference type="EMBL" id="AXY72680.1"/>
    </source>
</evidence>
<proteinExistence type="inferred from homology"/>
<accession>A0A3B7MHK3</accession>
<dbReference type="OrthoDB" id="118413at2"/>
<evidence type="ECO:0000313" key="4">
    <source>
        <dbReference type="Proteomes" id="UP000263900"/>
    </source>
</evidence>
<gene>
    <name evidence="3" type="ORF">D3H65_01240</name>
</gene>
<keyword evidence="4" id="KW-1185">Reference proteome</keyword>
<protein>
    <submittedName>
        <fullName evidence="3">ATPase</fullName>
    </submittedName>
</protein>
<dbReference type="KEGG" id="pseg:D3H65_01240"/>
<organism evidence="3 4">
    <name type="scientific">Paraflavitalea soli</name>
    <dbReference type="NCBI Taxonomy" id="2315862"/>
    <lineage>
        <taxon>Bacteria</taxon>
        <taxon>Pseudomonadati</taxon>
        <taxon>Bacteroidota</taxon>
        <taxon>Chitinophagia</taxon>
        <taxon>Chitinophagales</taxon>
        <taxon>Chitinophagaceae</taxon>
        <taxon>Paraflavitalea</taxon>
    </lineage>
</organism>
<evidence type="ECO:0000256" key="1">
    <source>
        <dbReference type="ARBA" id="ARBA00006817"/>
    </source>
</evidence>
<evidence type="ECO:0000259" key="2">
    <source>
        <dbReference type="Pfam" id="PF08327"/>
    </source>
</evidence>
<dbReference type="RefSeq" id="WP_119048518.1">
    <property type="nucleotide sequence ID" value="NZ_CP032157.1"/>
</dbReference>
<reference evidence="3 4" key="1">
    <citation type="submission" date="2018-09" db="EMBL/GenBank/DDBJ databases">
        <title>Genome sequencing of strain 6GH32-13.</title>
        <authorList>
            <person name="Weon H.-Y."/>
            <person name="Heo J."/>
            <person name="Kwon S.-W."/>
        </authorList>
    </citation>
    <scope>NUCLEOTIDE SEQUENCE [LARGE SCALE GENOMIC DNA]</scope>
    <source>
        <strain evidence="3 4">5GH32-13</strain>
    </source>
</reference>